<proteinExistence type="inferred from homology"/>
<name>A0A926DBX0_9FIRM</name>
<feature type="region of interest" description="Disordered" evidence="4">
    <location>
        <begin position="26"/>
        <end position="54"/>
    </location>
</feature>
<keyword evidence="3 5" id="KW-0732">Signal</keyword>
<evidence type="ECO:0000256" key="1">
    <source>
        <dbReference type="ARBA" id="ARBA00008520"/>
    </source>
</evidence>
<evidence type="ECO:0000256" key="5">
    <source>
        <dbReference type="SAM" id="SignalP"/>
    </source>
</evidence>
<feature type="chain" id="PRO_5037345781" evidence="5">
    <location>
        <begin position="27"/>
        <end position="452"/>
    </location>
</feature>
<sequence>MKHVAKIAAILLAFLMIFAGCSTGSAGSSDASSTPSASTASSEAESEDSSASGEEVTLSFMHHMGEQGKKDALVALSEDFTAKNPNIKVEVEFLSYDDFINVFKQRAAADNAPDFVQLTPYQSPETIDAGLILELDSDLYPAEVGQDVIEPMKHGGKYYAIPLSRSGYGMYYNKNMLEKAGVDPSALSTISGLLDACQKVKDAGMVPLASGYAESWTENMIIEGPIFAGLMKEDPNMAVDLMSGDKKFSDYPELATIVDNCYKLLRDYALVNEEVASNQASDQYAQFGRGDAAMMMQGVWAITDIRTAQEAAGNTDEFGFTYYAWSDDESRNYLAANGDSIMCSAGTKHPEEAKKFLKYMMTKEAGKIWSEYTGTISAVSGVEVDNPDPMMPQMQKLFDEKAYYFEQNSAFTGQYYSDLDKIFIQGRVDGKTSDEVIAEWQEAFDNIRAIGG</sequence>
<dbReference type="InterPro" id="IPR006059">
    <property type="entry name" value="SBP"/>
</dbReference>
<comment type="similarity">
    <text evidence="1">Belongs to the bacterial solute-binding protein 1 family.</text>
</comment>
<dbReference type="RefSeq" id="WP_249319812.1">
    <property type="nucleotide sequence ID" value="NZ_JACRSN010000013.1"/>
</dbReference>
<accession>A0A926DBX0</accession>
<dbReference type="SUPFAM" id="SSF53850">
    <property type="entry name" value="Periplasmic binding protein-like II"/>
    <property type="match status" value="1"/>
</dbReference>
<dbReference type="Pfam" id="PF01547">
    <property type="entry name" value="SBP_bac_1"/>
    <property type="match status" value="1"/>
</dbReference>
<dbReference type="PROSITE" id="PS01037">
    <property type="entry name" value="SBP_BACTERIAL_1"/>
    <property type="match status" value="1"/>
</dbReference>
<dbReference type="Gene3D" id="3.40.190.10">
    <property type="entry name" value="Periplasmic binding protein-like II"/>
    <property type="match status" value="2"/>
</dbReference>
<dbReference type="AlphaFoldDB" id="A0A926DBX0"/>
<evidence type="ECO:0000313" key="6">
    <source>
        <dbReference type="EMBL" id="MBC8534150.1"/>
    </source>
</evidence>
<reference evidence="6" key="1">
    <citation type="submission" date="2020-08" db="EMBL/GenBank/DDBJ databases">
        <title>Genome public.</title>
        <authorList>
            <person name="Liu C."/>
            <person name="Sun Q."/>
        </authorList>
    </citation>
    <scope>NUCLEOTIDE SEQUENCE</scope>
    <source>
        <strain evidence="6">NSJ-40</strain>
    </source>
</reference>
<keyword evidence="7" id="KW-1185">Reference proteome</keyword>
<dbReference type="EMBL" id="JACRSN010000013">
    <property type="protein sequence ID" value="MBC8534150.1"/>
    <property type="molecule type" value="Genomic_DNA"/>
</dbReference>
<gene>
    <name evidence="6" type="ORF">IAG03_09120</name>
</gene>
<evidence type="ECO:0000313" key="7">
    <source>
        <dbReference type="Proteomes" id="UP000651482"/>
    </source>
</evidence>
<dbReference type="Proteomes" id="UP000651482">
    <property type="component" value="Unassembled WGS sequence"/>
</dbReference>
<keyword evidence="2" id="KW-0813">Transport</keyword>
<evidence type="ECO:0000256" key="2">
    <source>
        <dbReference type="ARBA" id="ARBA00022448"/>
    </source>
</evidence>
<dbReference type="PANTHER" id="PTHR43649">
    <property type="entry name" value="ARABINOSE-BINDING PROTEIN-RELATED"/>
    <property type="match status" value="1"/>
</dbReference>
<comment type="caution">
    <text evidence="6">The sequence shown here is derived from an EMBL/GenBank/DDBJ whole genome shotgun (WGS) entry which is preliminary data.</text>
</comment>
<evidence type="ECO:0000256" key="4">
    <source>
        <dbReference type="SAM" id="MobiDB-lite"/>
    </source>
</evidence>
<dbReference type="InterPro" id="IPR050490">
    <property type="entry name" value="Bact_solute-bd_prot1"/>
</dbReference>
<protein>
    <submittedName>
        <fullName evidence="6">Extracellular solute-binding protein</fullName>
    </submittedName>
</protein>
<organism evidence="6 7">
    <name type="scientific">Yeguia hominis</name>
    <dbReference type="NCBI Taxonomy" id="2763662"/>
    <lineage>
        <taxon>Bacteria</taxon>
        <taxon>Bacillati</taxon>
        <taxon>Bacillota</taxon>
        <taxon>Clostridia</taxon>
        <taxon>Eubacteriales</taxon>
        <taxon>Yeguiaceae</taxon>
        <taxon>Yeguia</taxon>
    </lineage>
</organism>
<dbReference type="PROSITE" id="PS51257">
    <property type="entry name" value="PROKAR_LIPOPROTEIN"/>
    <property type="match status" value="1"/>
</dbReference>
<evidence type="ECO:0000256" key="3">
    <source>
        <dbReference type="ARBA" id="ARBA00022729"/>
    </source>
</evidence>
<feature type="signal peptide" evidence="5">
    <location>
        <begin position="1"/>
        <end position="26"/>
    </location>
</feature>
<dbReference type="GO" id="GO:0055085">
    <property type="term" value="P:transmembrane transport"/>
    <property type="evidence" value="ECO:0007669"/>
    <property type="project" value="InterPro"/>
</dbReference>
<dbReference type="InterPro" id="IPR006061">
    <property type="entry name" value="SBP_1_CS"/>
</dbReference>